<keyword evidence="2 7" id="KW-0812">Transmembrane</keyword>
<proteinExistence type="inferred from homology"/>
<keyword evidence="4 7" id="KW-0472">Membrane</keyword>
<accession>A0A2B7XCP1</accession>
<evidence type="ECO:0000256" key="1">
    <source>
        <dbReference type="ARBA" id="ARBA00004141"/>
    </source>
</evidence>
<sequence>MDAPDPTALRDRGPELMGVSCFLTVFGTAFVAARFWARYAATRPLGWDDLFLFLAMAAGLAGQGLTIAGVMYGSGKPFLTLDIADVVQCMKYSTFAIFCNGIAMAMLKLGIGSSLLRLNLSKVFNIGIIVCIVISLIVNLTVFPTTFGGCKPIEKAWNKDPNLPGSCWPRKVSLVMSYLQTTGNIVTDLAFSIGPLVYLSKVRVSRYNKWALRGVFIIGLTASACAIAKATELPAILNTKDPTYAATNLTIWVKAEFNAGLFAASLPPLKATFEKMLRKFGVMSGLSTPSNTHTYGGGGYSARKRYGEQSSRSRRQASMGFDLGDDDVDRTTYVMKDVSRSSPTNGGSIDEDQRQILRPDGGGGYITRTTEYSVSRATLASHNDA</sequence>
<feature type="transmembrane region" description="Helical" evidence="7">
    <location>
        <begin position="16"/>
        <end position="37"/>
    </location>
</feature>
<feature type="region of interest" description="Disordered" evidence="6">
    <location>
        <begin position="336"/>
        <end position="369"/>
    </location>
</feature>
<comment type="subcellular location">
    <subcellularLocation>
        <location evidence="1">Membrane</location>
        <topology evidence="1">Multi-pass membrane protein</topology>
    </subcellularLocation>
</comment>
<dbReference type="Proteomes" id="UP000224080">
    <property type="component" value="Unassembled WGS sequence"/>
</dbReference>
<evidence type="ECO:0000256" key="5">
    <source>
        <dbReference type="ARBA" id="ARBA00038359"/>
    </source>
</evidence>
<dbReference type="PANTHER" id="PTHR33048">
    <property type="entry name" value="PTH11-LIKE INTEGRAL MEMBRANE PROTEIN (AFU_ORTHOLOGUE AFUA_5G11245)"/>
    <property type="match status" value="1"/>
</dbReference>
<feature type="domain" description="Rhodopsin" evidence="8">
    <location>
        <begin position="33"/>
        <end position="274"/>
    </location>
</feature>
<feature type="transmembrane region" description="Helical" evidence="7">
    <location>
        <begin position="123"/>
        <end position="143"/>
    </location>
</feature>
<dbReference type="PANTHER" id="PTHR33048:SF47">
    <property type="entry name" value="INTEGRAL MEMBRANE PROTEIN-RELATED"/>
    <property type="match status" value="1"/>
</dbReference>
<reference evidence="9 10" key="1">
    <citation type="submission" date="2017-10" db="EMBL/GenBank/DDBJ databases">
        <title>Comparative genomics in systemic dimorphic fungi from Ajellomycetaceae.</title>
        <authorList>
            <person name="Munoz J.F."/>
            <person name="Mcewen J.G."/>
            <person name="Clay O.K."/>
            <person name="Cuomo C.A."/>
        </authorList>
    </citation>
    <scope>NUCLEOTIDE SEQUENCE [LARGE SCALE GENOMIC DNA]</scope>
    <source>
        <strain evidence="9 10">UAMH130</strain>
    </source>
</reference>
<dbReference type="OrthoDB" id="4682787at2759"/>
<feature type="transmembrane region" description="Helical" evidence="7">
    <location>
        <begin position="92"/>
        <end position="111"/>
    </location>
</feature>
<keyword evidence="3 7" id="KW-1133">Transmembrane helix</keyword>
<evidence type="ECO:0000256" key="6">
    <source>
        <dbReference type="SAM" id="MobiDB-lite"/>
    </source>
</evidence>
<dbReference type="STRING" id="2060905.A0A2B7XCP1"/>
<name>A0A2B7XCP1_9EURO</name>
<dbReference type="InterPro" id="IPR052337">
    <property type="entry name" value="SAT4-like"/>
</dbReference>
<dbReference type="AlphaFoldDB" id="A0A2B7XCP1"/>
<dbReference type="GO" id="GO:0016020">
    <property type="term" value="C:membrane"/>
    <property type="evidence" value="ECO:0007669"/>
    <property type="project" value="UniProtKB-SubCell"/>
</dbReference>
<evidence type="ECO:0000259" key="8">
    <source>
        <dbReference type="Pfam" id="PF20684"/>
    </source>
</evidence>
<dbReference type="InterPro" id="IPR049326">
    <property type="entry name" value="Rhodopsin_dom_fungi"/>
</dbReference>
<evidence type="ECO:0000256" key="3">
    <source>
        <dbReference type="ARBA" id="ARBA00022989"/>
    </source>
</evidence>
<evidence type="ECO:0000256" key="4">
    <source>
        <dbReference type="ARBA" id="ARBA00023136"/>
    </source>
</evidence>
<organism evidence="9 10">
    <name type="scientific">Blastomyces parvus</name>
    <dbReference type="NCBI Taxonomy" id="2060905"/>
    <lineage>
        <taxon>Eukaryota</taxon>
        <taxon>Fungi</taxon>
        <taxon>Dikarya</taxon>
        <taxon>Ascomycota</taxon>
        <taxon>Pezizomycotina</taxon>
        <taxon>Eurotiomycetes</taxon>
        <taxon>Eurotiomycetidae</taxon>
        <taxon>Onygenales</taxon>
        <taxon>Ajellomycetaceae</taxon>
        <taxon>Blastomyces</taxon>
    </lineage>
</organism>
<comment type="similarity">
    <text evidence="5">Belongs to the SAT4 family.</text>
</comment>
<dbReference type="Pfam" id="PF20684">
    <property type="entry name" value="Fung_rhodopsin"/>
    <property type="match status" value="1"/>
</dbReference>
<evidence type="ECO:0000256" key="7">
    <source>
        <dbReference type="SAM" id="Phobius"/>
    </source>
</evidence>
<feature type="region of interest" description="Disordered" evidence="6">
    <location>
        <begin position="293"/>
        <end position="324"/>
    </location>
</feature>
<feature type="transmembrane region" description="Helical" evidence="7">
    <location>
        <begin position="49"/>
        <end position="72"/>
    </location>
</feature>
<protein>
    <recommendedName>
        <fullName evidence="8">Rhodopsin domain-containing protein</fullName>
    </recommendedName>
</protein>
<gene>
    <name evidence="9" type="ORF">GX51_02166</name>
</gene>
<dbReference type="EMBL" id="PDNC01000019">
    <property type="protein sequence ID" value="PGH06725.1"/>
    <property type="molecule type" value="Genomic_DNA"/>
</dbReference>
<evidence type="ECO:0000313" key="9">
    <source>
        <dbReference type="EMBL" id="PGH06725.1"/>
    </source>
</evidence>
<evidence type="ECO:0000313" key="10">
    <source>
        <dbReference type="Proteomes" id="UP000224080"/>
    </source>
</evidence>
<evidence type="ECO:0000256" key="2">
    <source>
        <dbReference type="ARBA" id="ARBA00022692"/>
    </source>
</evidence>
<keyword evidence="10" id="KW-1185">Reference proteome</keyword>
<comment type="caution">
    <text evidence="9">The sequence shown here is derived from an EMBL/GenBank/DDBJ whole genome shotgun (WGS) entry which is preliminary data.</text>
</comment>